<dbReference type="Proteomes" id="UP001597024">
    <property type="component" value="Unassembled WGS sequence"/>
</dbReference>
<dbReference type="EC" id="3.1.3.16" evidence="3"/>
<dbReference type="EMBL" id="JBHTHX010000286">
    <property type="protein sequence ID" value="MFD0885087.1"/>
    <property type="molecule type" value="Genomic_DNA"/>
</dbReference>
<dbReference type="GO" id="GO:0004722">
    <property type="term" value="F:protein serine/threonine phosphatase activity"/>
    <property type="evidence" value="ECO:0007669"/>
    <property type="project" value="UniProtKB-EC"/>
</dbReference>
<keyword evidence="4" id="KW-1185">Reference proteome</keyword>
<comment type="caution">
    <text evidence="3">The sequence shown here is derived from an EMBL/GenBank/DDBJ whole genome shotgun (WGS) entry which is preliminary data.</text>
</comment>
<protein>
    <submittedName>
        <fullName evidence="3">PP2C family protein-serine/threonine phosphatase</fullName>
        <ecNumber evidence="3">3.1.3.16</ecNumber>
    </submittedName>
</protein>
<feature type="domain" description="PPM-type phosphatase" evidence="2">
    <location>
        <begin position="178"/>
        <end position="385"/>
    </location>
</feature>
<dbReference type="PANTHER" id="PTHR43156">
    <property type="entry name" value="STAGE II SPORULATION PROTEIN E-RELATED"/>
    <property type="match status" value="1"/>
</dbReference>
<dbReference type="SUPFAM" id="SSF55781">
    <property type="entry name" value="GAF domain-like"/>
    <property type="match status" value="1"/>
</dbReference>
<dbReference type="InterPro" id="IPR052016">
    <property type="entry name" value="Bact_Sigma-Reg"/>
</dbReference>
<dbReference type="SMART" id="SM00331">
    <property type="entry name" value="PP2C_SIG"/>
    <property type="match status" value="1"/>
</dbReference>
<dbReference type="SUPFAM" id="SSF81606">
    <property type="entry name" value="PP2C-like"/>
    <property type="match status" value="1"/>
</dbReference>
<keyword evidence="1 3" id="KW-0378">Hydrolase</keyword>
<evidence type="ECO:0000313" key="4">
    <source>
        <dbReference type="Proteomes" id="UP001597024"/>
    </source>
</evidence>
<evidence type="ECO:0000259" key="2">
    <source>
        <dbReference type="SMART" id="SM00331"/>
    </source>
</evidence>
<dbReference type="InterPro" id="IPR036457">
    <property type="entry name" value="PPM-type-like_dom_sf"/>
</dbReference>
<evidence type="ECO:0000256" key="1">
    <source>
        <dbReference type="ARBA" id="ARBA00022801"/>
    </source>
</evidence>
<evidence type="ECO:0000313" key="3">
    <source>
        <dbReference type="EMBL" id="MFD0885087.1"/>
    </source>
</evidence>
<reference evidence="4" key="1">
    <citation type="journal article" date="2019" name="Int. J. Syst. Evol. Microbiol.">
        <title>The Global Catalogue of Microorganisms (GCM) 10K type strain sequencing project: providing services to taxonomists for standard genome sequencing and annotation.</title>
        <authorList>
            <consortium name="The Broad Institute Genomics Platform"/>
            <consortium name="The Broad Institute Genome Sequencing Center for Infectious Disease"/>
            <person name="Wu L."/>
            <person name="Ma J."/>
        </authorList>
    </citation>
    <scope>NUCLEOTIDE SEQUENCE [LARGE SCALE GENOMIC DNA]</scope>
    <source>
        <strain evidence="4">CCUG 62974</strain>
    </source>
</reference>
<name>A0ABW3DQ15_9ACTN</name>
<dbReference type="PANTHER" id="PTHR43156:SF2">
    <property type="entry name" value="STAGE II SPORULATION PROTEIN E"/>
    <property type="match status" value="1"/>
</dbReference>
<accession>A0ABW3DQ15</accession>
<dbReference type="Gene3D" id="3.60.40.10">
    <property type="entry name" value="PPM-type phosphatase domain"/>
    <property type="match status" value="1"/>
</dbReference>
<organism evidence="3 4">
    <name type="scientific">Streptosporangium algeriense</name>
    <dbReference type="NCBI Taxonomy" id="1682748"/>
    <lineage>
        <taxon>Bacteria</taxon>
        <taxon>Bacillati</taxon>
        <taxon>Actinomycetota</taxon>
        <taxon>Actinomycetes</taxon>
        <taxon>Streptosporangiales</taxon>
        <taxon>Streptosporangiaceae</taxon>
        <taxon>Streptosporangium</taxon>
    </lineage>
</organism>
<dbReference type="Pfam" id="PF07228">
    <property type="entry name" value="SpoIIE"/>
    <property type="match status" value="1"/>
</dbReference>
<dbReference type="InterPro" id="IPR001932">
    <property type="entry name" value="PPM-type_phosphatase-like_dom"/>
</dbReference>
<proteinExistence type="predicted"/>
<sequence length="388" mass="42362">MGDYRLDLAKVLASAEDAAPVESLDVVAHNLRERFSARQVSFLFVDLIGRELVRVTEDAAMQSGRRADRVRLEGSEYEEVLRTQRPYPAPGDGDRDGQRVIAPVSNHGDPIGVLEVTVPDLDQDLLEQVAQAAQALAYIIIADRRFTDLYQWGQRTTPMSLAAEIQHQLLPDASCCEVASFTLAAALVPADNIGGDTYDYTLDRETLHLSLTDAMGHDVDAALLATLTVNALRGARRAEADIAEQARQAHQAMLKHSHGALTTGQLLRISLDGSKAELVNAGHPWPLRLREGTVTEVRLEADPPFGVDVPGSYRVQHLDLHAGDRLILLTDGMQERNAATVDLPALLYATRHQHPRQVVQALTDAVMDACQGHIADDATVMCLDWQGG</sequence>
<gene>
    <name evidence="3" type="ORF">ACFQ08_11080</name>
</gene>